<proteinExistence type="predicted"/>
<dbReference type="RefSeq" id="XP_043010670.1">
    <property type="nucleotide sequence ID" value="XM_043152584.1"/>
</dbReference>
<accession>A0A9P7S2P8</accession>
<dbReference type="Proteomes" id="UP001049176">
    <property type="component" value="Chromosome 4"/>
</dbReference>
<feature type="compositionally biased region" description="Basic and acidic residues" evidence="1">
    <location>
        <begin position="45"/>
        <end position="54"/>
    </location>
</feature>
<comment type="caution">
    <text evidence="2">The sequence shown here is derived from an EMBL/GenBank/DDBJ whole genome shotgun (WGS) entry which is preliminary data.</text>
</comment>
<dbReference type="KEGG" id="more:E1B28_007807"/>
<feature type="region of interest" description="Disordered" evidence="1">
    <location>
        <begin position="1"/>
        <end position="84"/>
    </location>
</feature>
<gene>
    <name evidence="2" type="ORF">E1B28_007807</name>
</gene>
<dbReference type="AlphaFoldDB" id="A0A9P7S2P8"/>
<evidence type="ECO:0000313" key="3">
    <source>
        <dbReference type="Proteomes" id="UP001049176"/>
    </source>
</evidence>
<name>A0A9P7S2P8_9AGAR</name>
<evidence type="ECO:0000256" key="1">
    <source>
        <dbReference type="SAM" id="MobiDB-lite"/>
    </source>
</evidence>
<evidence type="ECO:0000313" key="2">
    <source>
        <dbReference type="EMBL" id="KAG7094200.1"/>
    </source>
</evidence>
<organism evidence="2 3">
    <name type="scientific">Marasmius oreades</name>
    <name type="common">fairy-ring Marasmius</name>
    <dbReference type="NCBI Taxonomy" id="181124"/>
    <lineage>
        <taxon>Eukaryota</taxon>
        <taxon>Fungi</taxon>
        <taxon>Dikarya</taxon>
        <taxon>Basidiomycota</taxon>
        <taxon>Agaricomycotina</taxon>
        <taxon>Agaricomycetes</taxon>
        <taxon>Agaricomycetidae</taxon>
        <taxon>Agaricales</taxon>
        <taxon>Marasmiineae</taxon>
        <taxon>Marasmiaceae</taxon>
        <taxon>Marasmius</taxon>
    </lineage>
</organism>
<keyword evidence="3" id="KW-1185">Reference proteome</keyword>
<dbReference type="EMBL" id="CM032184">
    <property type="protein sequence ID" value="KAG7094200.1"/>
    <property type="molecule type" value="Genomic_DNA"/>
</dbReference>
<reference evidence="2" key="1">
    <citation type="journal article" date="2021" name="Genome Biol. Evol.">
        <title>The assembled and annotated genome of the fairy-ring fungus Marasmius oreades.</title>
        <authorList>
            <person name="Hiltunen M."/>
            <person name="Ament-Velasquez S.L."/>
            <person name="Johannesson H."/>
        </authorList>
    </citation>
    <scope>NUCLEOTIDE SEQUENCE</scope>
    <source>
        <strain evidence="2">03SP1</strain>
    </source>
</reference>
<sequence>MLTHPYPSAFPDSSTTPPTPRYSLRSRGKKNETPATLSAAFADLPRTRDKRDWKQLLSSPPTRKSKEKAKGIDSVPPSSNKEDNLGMDFKALKSMVVGHVKDLEELSLL</sequence>
<dbReference type="GeneID" id="66076883"/>
<protein>
    <submittedName>
        <fullName evidence="2">Uncharacterized protein</fullName>
    </submittedName>
</protein>